<dbReference type="GO" id="GO:0050661">
    <property type="term" value="F:NADP binding"/>
    <property type="evidence" value="ECO:0007669"/>
    <property type="project" value="InterPro"/>
</dbReference>
<dbReference type="Proteomes" id="UP000285146">
    <property type="component" value="Unassembled WGS sequence"/>
</dbReference>
<comment type="pathway">
    <text evidence="1">Amino-acid biosynthesis; L-proline biosynthesis; L-glutamate 5-semialdehyde from L-glutamate: step 2/2.</text>
</comment>
<proteinExistence type="inferred from homology"/>
<dbReference type="OrthoDB" id="1934954at2759"/>
<keyword evidence="3" id="KW-0028">Amino-acid biosynthesis</keyword>
<dbReference type="FunCoup" id="A0A423XBL0">
    <property type="interactions" value="849"/>
</dbReference>
<dbReference type="PIRSF" id="PIRSF000151">
    <property type="entry name" value="GPR"/>
    <property type="match status" value="1"/>
</dbReference>
<comment type="similarity">
    <text evidence="9">Belongs to the gamma-glutamyl phosphate reductase family.</text>
</comment>
<dbReference type="Pfam" id="PF00171">
    <property type="entry name" value="Aldedh"/>
    <property type="match status" value="1"/>
</dbReference>
<evidence type="ECO:0000259" key="12">
    <source>
        <dbReference type="Pfam" id="PF00171"/>
    </source>
</evidence>
<dbReference type="FunFam" id="3.40.309.10:FF:000006">
    <property type="entry name" value="Gamma-glutamyl phosphate reductase"/>
    <property type="match status" value="1"/>
</dbReference>
<keyword evidence="6" id="KW-0560">Oxidoreductase</keyword>
<accession>A0A423XBL0</accession>
<dbReference type="InterPro" id="IPR000965">
    <property type="entry name" value="GPR_dom"/>
</dbReference>
<evidence type="ECO:0000256" key="7">
    <source>
        <dbReference type="ARBA" id="ARBA00049024"/>
    </source>
</evidence>
<dbReference type="EC" id="1.2.1.41" evidence="2"/>
<evidence type="ECO:0000256" key="10">
    <source>
        <dbReference type="ARBA" id="ARBA00075718"/>
    </source>
</evidence>
<gene>
    <name evidence="13" type="ORF">VPNG_05464</name>
</gene>
<dbReference type="GO" id="GO:0004350">
    <property type="term" value="F:glutamate-5-semialdehyde dehydrogenase activity"/>
    <property type="evidence" value="ECO:0007669"/>
    <property type="project" value="UniProtKB-EC"/>
</dbReference>
<dbReference type="STRING" id="1230097.A0A423XBL0"/>
<dbReference type="InterPro" id="IPR020593">
    <property type="entry name" value="G-glutamylP_reductase_CS"/>
</dbReference>
<dbReference type="UniPathway" id="UPA00098">
    <property type="reaction ID" value="UER00360"/>
</dbReference>
<comment type="caution">
    <text evidence="13">The sequence shown here is derived from an EMBL/GenBank/DDBJ whole genome shotgun (WGS) entry which is preliminary data.</text>
</comment>
<comment type="catalytic activity">
    <reaction evidence="7">
        <text>L-glutamate 5-semialdehyde + phosphate + NADP(+) = L-glutamyl 5-phosphate + NADPH + H(+)</text>
        <dbReference type="Rhea" id="RHEA:19541"/>
        <dbReference type="ChEBI" id="CHEBI:15378"/>
        <dbReference type="ChEBI" id="CHEBI:43474"/>
        <dbReference type="ChEBI" id="CHEBI:57783"/>
        <dbReference type="ChEBI" id="CHEBI:58066"/>
        <dbReference type="ChEBI" id="CHEBI:58274"/>
        <dbReference type="ChEBI" id="CHEBI:58349"/>
        <dbReference type="EC" id="1.2.1.41"/>
    </reaction>
</comment>
<dbReference type="CDD" id="cd07079">
    <property type="entry name" value="ALDH_F18-19_ProA-GPR"/>
    <property type="match status" value="1"/>
</dbReference>
<organism evidence="13 14">
    <name type="scientific">Cytospora leucostoma</name>
    <dbReference type="NCBI Taxonomy" id="1230097"/>
    <lineage>
        <taxon>Eukaryota</taxon>
        <taxon>Fungi</taxon>
        <taxon>Dikarya</taxon>
        <taxon>Ascomycota</taxon>
        <taxon>Pezizomycotina</taxon>
        <taxon>Sordariomycetes</taxon>
        <taxon>Sordariomycetidae</taxon>
        <taxon>Diaporthales</taxon>
        <taxon>Cytosporaceae</taxon>
        <taxon>Cytospora</taxon>
    </lineage>
</organism>
<dbReference type="NCBIfam" id="TIGR00407">
    <property type="entry name" value="proA"/>
    <property type="match status" value="1"/>
</dbReference>
<dbReference type="PANTHER" id="PTHR11063">
    <property type="entry name" value="GLUTAMATE SEMIALDEHYDE DEHYDROGENASE"/>
    <property type="match status" value="1"/>
</dbReference>
<evidence type="ECO:0000256" key="4">
    <source>
        <dbReference type="ARBA" id="ARBA00022650"/>
    </source>
</evidence>
<dbReference type="Gene3D" id="3.40.605.10">
    <property type="entry name" value="Aldehyde Dehydrogenase, Chain A, domain 1"/>
    <property type="match status" value="1"/>
</dbReference>
<evidence type="ECO:0000256" key="1">
    <source>
        <dbReference type="ARBA" id="ARBA00004985"/>
    </source>
</evidence>
<dbReference type="InterPro" id="IPR016162">
    <property type="entry name" value="Ald_DH_N"/>
</dbReference>
<dbReference type="EMBL" id="LKEB01000020">
    <property type="protein sequence ID" value="ROW13319.1"/>
    <property type="molecule type" value="Genomic_DNA"/>
</dbReference>
<dbReference type="Gene3D" id="3.40.309.10">
    <property type="entry name" value="Aldehyde Dehydrogenase, Chain A, domain 2"/>
    <property type="match status" value="1"/>
</dbReference>
<name>A0A423XBL0_9PEZI</name>
<dbReference type="PROSITE" id="PS01223">
    <property type="entry name" value="PROA"/>
    <property type="match status" value="1"/>
</dbReference>
<evidence type="ECO:0000313" key="14">
    <source>
        <dbReference type="Proteomes" id="UP000285146"/>
    </source>
</evidence>
<evidence type="ECO:0000256" key="5">
    <source>
        <dbReference type="ARBA" id="ARBA00022857"/>
    </source>
</evidence>
<evidence type="ECO:0000256" key="2">
    <source>
        <dbReference type="ARBA" id="ARBA00013002"/>
    </source>
</evidence>
<keyword evidence="5" id="KW-0521">NADP</keyword>
<evidence type="ECO:0000256" key="3">
    <source>
        <dbReference type="ARBA" id="ARBA00022605"/>
    </source>
</evidence>
<keyword evidence="14" id="KW-1185">Reference proteome</keyword>
<comment type="function">
    <text evidence="8">Catalyzes the NADPH dependent reduction of L-gamma-glutamyl 5-phosphate into L-glutamate 5-semialdehyde and phosphate. The product spontaneously undergoes cyclization to form 1-pyrroline-5-carboxylate.</text>
</comment>
<protein>
    <recommendedName>
        <fullName evidence="2">glutamate-5-semialdehyde dehydrogenase</fullName>
        <ecNumber evidence="2">1.2.1.41</ecNumber>
    </recommendedName>
    <alternativeName>
        <fullName evidence="11">Glutamate-5-semialdehyde dehydrogenase</fullName>
    </alternativeName>
    <alternativeName>
        <fullName evidence="10">Glutamyl-gamma-semialdehyde dehydrogenase</fullName>
    </alternativeName>
</protein>
<evidence type="ECO:0000256" key="6">
    <source>
        <dbReference type="ARBA" id="ARBA00023002"/>
    </source>
</evidence>
<evidence type="ECO:0000313" key="13">
    <source>
        <dbReference type="EMBL" id="ROW13319.1"/>
    </source>
</evidence>
<sequence>MSLTSSSPLEAAKAAKSASHVLATLPVAARNDALTAIHDSLAASKDAILAANARDMEAARRAASDGTLSPSLVSRLDLGKEGKWEDMLKGVLDVRGLDDPVGVVTLRTKLDDGLTLERLTCPIGVLLVIFEARPEVIANIASLAIKSGNAAILKGGKESTHSFVAIATAISAALGSRCSAAPSGAVQLVTTRDVIPQLLALDAYIDLVIPRGGNELVRFVKSNTRIPVMGHADGLCAAYLEASADPLLAARVVADAKASYPAACNSLETLLVEEAAVDTVFPAVAAALAARGVELRCDARTGAAARAAALPEGGGDRVVDAAEADFDTEHLALVLAVKAVSGLDEAVEHINAHGSHHTDVILTGDEEKAERFMTAVDSAGVYHNASTRMADGMRYGFGTEVGISTNKIHARGPVGLEGLTIYKYKVRGAGHVSAAYGEGEGQKRFLHESLPL</sequence>
<dbReference type="InterPro" id="IPR012134">
    <property type="entry name" value="Glu-5-SA_DH"/>
</dbReference>
<feature type="domain" description="Aldehyde dehydrogenase" evidence="12">
    <location>
        <begin position="10"/>
        <end position="293"/>
    </location>
</feature>
<evidence type="ECO:0000256" key="11">
    <source>
        <dbReference type="ARBA" id="ARBA00077451"/>
    </source>
</evidence>
<dbReference type="SUPFAM" id="SSF53720">
    <property type="entry name" value="ALDH-like"/>
    <property type="match status" value="1"/>
</dbReference>
<dbReference type="InterPro" id="IPR015590">
    <property type="entry name" value="Aldehyde_DH_dom"/>
</dbReference>
<dbReference type="AlphaFoldDB" id="A0A423XBL0"/>
<evidence type="ECO:0000256" key="9">
    <source>
        <dbReference type="ARBA" id="ARBA00060997"/>
    </source>
</evidence>
<dbReference type="NCBIfam" id="NF001221">
    <property type="entry name" value="PRK00197.1"/>
    <property type="match status" value="1"/>
</dbReference>
<dbReference type="PANTHER" id="PTHR11063:SF8">
    <property type="entry name" value="DELTA-1-PYRROLINE-5-CARBOXYLATE SYNTHASE"/>
    <property type="match status" value="1"/>
</dbReference>
<dbReference type="InParanoid" id="A0A423XBL0"/>
<evidence type="ECO:0000256" key="8">
    <source>
        <dbReference type="ARBA" id="ARBA00059423"/>
    </source>
</evidence>
<dbReference type="InterPro" id="IPR016163">
    <property type="entry name" value="Ald_DH_C"/>
</dbReference>
<dbReference type="InterPro" id="IPR016161">
    <property type="entry name" value="Ald_DH/histidinol_DH"/>
</dbReference>
<dbReference type="GO" id="GO:0055129">
    <property type="term" value="P:L-proline biosynthetic process"/>
    <property type="evidence" value="ECO:0007669"/>
    <property type="project" value="UniProtKB-UniPathway"/>
</dbReference>
<dbReference type="HAMAP" id="MF_00412">
    <property type="entry name" value="ProA"/>
    <property type="match status" value="1"/>
</dbReference>
<reference evidence="13 14" key="1">
    <citation type="submission" date="2015-09" db="EMBL/GenBank/DDBJ databases">
        <title>Host preference determinants of Valsa canker pathogens revealed by comparative genomics.</title>
        <authorList>
            <person name="Yin Z."/>
            <person name="Huang L."/>
        </authorList>
    </citation>
    <scope>NUCLEOTIDE SEQUENCE [LARGE SCALE GENOMIC DNA]</scope>
    <source>
        <strain evidence="13 14">SXYLt</strain>
    </source>
</reference>
<keyword evidence="4" id="KW-0641">Proline biosynthesis</keyword>